<proteinExistence type="predicted"/>
<evidence type="ECO:0000313" key="3">
    <source>
        <dbReference type="Proteomes" id="UP000054558"/>
    </source>
</evidence>
<keyword evidence="3" id="KW-1185">Reference proteome</keyword>
<feature type="compositionally biased region" description="Polar residues" evidence="1">
    <location>
        <begin position="165"/>
        <end position="177"/>
    </location>
</feature>
<protein>
    <submittedName>
        <fullName evidence="2">Uncharacterized protein</fullName>
    </submittedName>
</protein>
<feature type="region of interest" description="Disordered" evidence="1">
    <location>
        <begin position="135"/>
        <end position="236"/>
    </location>
</feature>
<dbReference type="EMBL" id="DF236959">
    <property type="protein sequence ID" value="GAQ78276.1"/>
    <property type="molecule type" value="Genomic_DNA"/>
</dbReference>
<name>A0A1Y1HNT7_KLENI</name>
<dbReference type="AlphaFoldDB" id="A0A1Y1HNT7"/>
<gene>
    <name evidence="2" type="ORF">KFL_000100410</name>
</gene>
<evidence type="ECO:0000313" key="2">
    <source>
        <dbReference type="EMBL" id="GAQ78276.1"/>
    </source>
</evidence>
<reference evidence="2 3" key="1">
    <citation type="journal article" date="2014" name="Nat. Commun.">
        <title>Klebsormidium flaccidum genome reveals primary factors for plant terrestrial adaptation.</title>
        <authorList>
            <person name="Hori K."/>
            <person name="Maruyama F."/>
            <person name="Fujisawa T."/>
            <person name="Togashi T."/>
            <person name="Yamamoto N."/>
            <person name="Seo M."/>
            <person name="Sato S."/>
            <person name="Yamada T."/>
            <person name="Mori H."/>
            <person name="Tajima N."/>
            <person name="Moriyama T."/>
            <person name="Ikeuchi M."/>
            <person name="Watanabe M."/>
            <person name="Wada H."/>
            <person name="Kobayashi K."/>
            <person name="Saito M."/>
            <person name="Masuda T."/>
            <person name="Sasaki-Sekimoto Y."/>
            <person name="Mashiguchi K."/>
            <person name="Awai K."/>
            <person name="Shimojima M."/>
            <person name="Masuda S."/>
            <person name="Iwai M."/>
            <person name="Nobusawa T."/>
            <person name="Narise T."/>
            <person name="Kondo S."/>
            <person name="Saito H."/>
            <person name="Sato R."/>
            <person name="Murakawa M."/>
            <person name="Ihara Y."/>
            <person name="Oshima-Yamada Y."/>
            <person name="Ohtaka K."/>
            <person name="Satoh M."/>
            <person name="Sonobe K."/>
            <person name="Ishii M."/>
            <person name="Ohtani R."/>
            <person name="Kanamori-Sato M."/>
            <person name="Honoki R."/>
            <person name="Miyazaki D."/>
            <person name="Mochizuki H."/>
            <person name="Umetsu J."/>
            <person name="Higashi K."/>
            <person name="Shibata D."/>
            <person name="Kamiya Y."/>
            <person name="Sato N."/>
            <person name="Nakamura Y."/>
            <person name="Tabata S."/>
            <person name="Ida S."/>
            <person name="Kurokawa K."/>
            <person name="Ohta H."/>
        </authorList>
    </citation>
    <scope>NUCLEOTIDE SEQUENCE [LARGE SCALE GENOMIC DNA]</scope>
    <source>
        <strain evidence="2 3">NIES-2285</strain>
    </source>
</reference>
<evidence type="ECO:0000256" key="1">
    <source>
        <dbReference type="SAM" id="MobiDB-lite"/>
    </source>
</evidence>
<dbReference type="Proteomes" id="UP000054558">
    <property type="component" value="Unassembled WGS sequence"/>
</dbReference>
<sequence length="332" mass="35026">MESSELGVGVRLICKAESTSTWEFEEPLYSSLPPLHSVDMPRELVRVNAPASLVEPLHVYLHAALSKEKDSAGKWRALFMRYYQSERKLWDSVFLRFESQYRLKQIEGIFQKLKRGNIAKKPVVRVTAVVALPRARGSGSRDGRTGTEVERSGEQSAGGALEVVQTGNVRSADDNGTQGPGRERERSGAKAEAAFANGEVGSLGKPGGADARSGGIPPQGLRETDMDGATKGESVGQAAKSGSGGCNSAVASTSSCQAASGIKGGVNGAAASFETVPNGTVDKSLRMLTIEEREMLQLPDLADAVGSGSYGTCASAVQLCLSLSFLTSIRDL</sequence>
<feature type="compositionally biased region" description="Basic and acidic residues" evidence="1">
    <location>
        <begin position="139"/>
        <end position="153"/>
    </location>
</feature>
<accession>A0A1Y1HNT7</accession>
<organism evidence="2 3">
    <name type="scientific">Klebsormidium nitens</name>
    <name type="common">Green alga</name>
    <name type="synonym">Ulothrix nitens</name>
    <dbReference type="NCBI Taxonomy" id="105231"/>
    <lineage>
        <taxon>Eukaryota</taxon>
        <taxon>Viridiplantae</taxon>
        <taxon>Streptophyta</taxon>
        <taxon>Klebsormidiophyceae</taxon>
        <taxon>Klebsormidiales</taxon>
        <taxon>Klebsormidiaceae</taxon>
        <taxon>Klebsormidium</taxon>
    </lineage>
</organism>